<dbReference type="Proteomes" id="UP001501563">
    <property type="component" value="Unassembled WGS sequence"/>
</dbReference>
<comment type="caution">
    <text evidence="1">The sequence shown here is derived from an EMBL/GenBank/DDBJ whole genome shotgun (WGS) entry which is preliminary data.</text>
</comment>
<sequence>MSLTQHVYFAISSVGTTADEITQLLGVEPDEVTVRGSLTTSPHTIPFCHCWKVFCREPGLPVDEQIDQVIGRLRPRMEALTNLTTRLATEEGPGGAILQVQRYFNRHDEQPSGSPDDTNLFGWHLDRAVVDFLAATGADLDVGEYDMTPSDD</sequence>
<reference evidence="2" key="1">
    <citation type="journal article" date="2019" name="Int. J. Syst. Evol. Microbiol.">
        <title>The Global Catalogue of Microorganisms (GCM) 10K type strain sequencing project: providing services to taxonomists for standard genome sequencing and annotation.</title>
        <authorList>
            <consortium name="The Broad Institute Genomics Platform"/>
            <consortium name="The Broad Institute Genome Sequencing Center for Infectious Disease"/>
            <person name="Wu L."/>
            <person name="Ma J."/>
        </authorList>
    </citation>
    <scope>NUCLEOTIDE SEQUENCE [LARGE SCALE GENOMIC DNA]</scope>
    <source>
        <strain evidence="2">JCM 16578</strain>
    </source>
</reference>
<gene>
    <name evidence="1" type="ORF">GCM10022207_90740</name>
</gene>
<dbReference type="Pfam" id="PF14106">
    <property type="entry name" value="DUF4279"/>
    <property type="match status" value="1"/>
</dbReference>
<name>A0ABP7LT83_9ACTN</name>
<dbReference type="InterPro" id="IPR025459">
    <property type="entry name" value="DUF4279"/>
</dbReference>
<evidence type="ECO:0000313" key="2">
    <source>
        <dbReference type="Proteomes" id="UP001501563"/>
    </source>
</evidence>
<dbReference type="EMBL" id="BAAAZA010000068">
    <property type="protein sequence ID" value="GAA3907138.1"/>
    <property type="molecule type" value="Genomic_DNA"/>
</dbReference>
<evidence type="ECO:0008006" key="3">
    <source>
        <dbReference type="Google" id="ProtNLM"/>
    </source>
</evidence>
<proteinExistence type="predicted"/>
<accession>A0ABP7LT83</accession>
<keyword evidence="2" id="KW-1185">Reference proteome</keyword>
<evidence type="ECO:0000313" key="1">
    <source>
        <dbReference type="EMBL" id="GAA3907138.1"/>
    </source>
</evidence>
<organism evidence="1 2">
    <name type="scientific">Streptomyces lannensis</name>
    <dbReference type="NCBI Taxonomy" id="766498"/>
    <lineage>
        <taxon>Bacteria</taxon>
        <taxon>Bacillati</taxon>
        <taxon>Actinomycetota</taxon>
        <taxon>Actinomycetes</taxon>
        <taxon>Kitasatosporales</taxon>
        <taxon>Streptomycetaceae</taxon>
        <taxon>Streptomyces</taxon>
    </lineage>
</organism>
<protein>
    <recommendedName>
        <fullName evidence="3">DUF4279 domain-containing protein</fullName>
    </recommendedName>
</protein>
<dbReference type="RefSeq" id="WP_345554545.1">
    <property type="nucleotide sequence ID" value="NZ_BAAAZA010000068.1"/>
</dbReference>